<dbReference type="NCBIfam" id="TIGR01662">
    <property type="entry name" value="HAD-SF-IIIA"/>
    <property type="match status" value="1"/>
</dbReference>
<proteinExistence type="inferred from homology"/>
<dbReference type="InterPro" id="IPR036412">
    <property type="entry name" value="HAD-like_sf"/>
</dbReference>
<comment type="similarity">
    <text evidence="2">Belongs to the GmhB family.</text>
</comment>
<evidence type="ECO:0000256" key="3">
    <source>
        <dbReference type="ARBA" id="ARBA00022490"/>
    </source>
</evidence>
<dbReference type="PANTHER" id="PTHR42891:SF1">
    <property type="entry name" value="D-GLYCERO-BETA-D-MANNO-HEPTOSE-1,7-BISPHOSPHATE 7-PHOSPHATASE"/>
    <property type="match status" value="1"/>
</dbReference>
<keyword evidence="3" id="KW-0963">Cytoplasm</keyword>
<dbReference type="OrthoDB" id="9781367at2"/>
<dbReference type="GO" id="GO:0005737">
    <property type="term" value="C:cytoplasm"/>
    <property type="evidence" value="ECO:0007669"/>
    <property type="project" value="UniProtKB-SubCell"/>
</dbReference>
<evidence type="ECO:0000313" key="9">
    <source>
        <dbReference type="EMBL" id="QHC00392.1"/>
    </source>
</evidence>
<name>A0A7L4YMW2_9ACTN</name>
<dbReference type="SUPFAM" id="SSF53448">
    <property type="entry name" value="Nucleotide-diphospho-sugar transferases"/>
    <property type="match status" value="1"/>
</dbReference>
<dbReference type="InterPro" id="IPR006543">
    <property type="entry name" value="Histidinol-phos"/>
</dbReference>
<dbReference type="RefSeq" id="WP_159544830.1">
    <property type="nucleotide sequence ID" value="NZ_CP047156.1"/>
</dbReference>
<dbReference type="AlphaFoldDB" id="A0A7L4YMW2"/>
<dbReference type="NCBIfam" id="TIGR01656">
    <property type="entry name" value="Histidinol-ppas"/>
    <property type="match status" value="1"/>
</dbReference>
<keyword evidence="6" id="KW-0119">Carbohydrate metabolism</keyword>
<evidence type="ECO:0000313" key="10">
    <source>
        <dbReference type="Proteomes" id="UP000463857"/>
    </source>
</evidence>
<sequence length="499" mass="54517">MTGTVDTTIVIPTIARASLQTLLESLRDSAGPRPAEIVVVDDRPDPQPLPIPPGVSVTTLRGKGSGPASARNRGWQQARTTWVSFLDDDVVVSADWLTRLATDLARCDEDDEYVAGSAGQVRVPLPSDRRPTDWERSCRGLEDASYITADLSYRRAALAAVGGFDERFPRAYREDADLALRVRMTGGQIVRGERSITHPVREADDWVSLRQQRGNADDALMRVLHGPRWRRVSAAPRGRLPWHIATVLALSTATGGATRRQKKLSTIGAVGWALLTTDFFWRRVAPGPRDRAEVRRLAATSAAIPLAAVYWRLVGTITHRRARPWGRWPSLVLFDRDGTLVHDVPYNGDPDLVSEVDGALRALDSLRERGVPLGVVTNQSAVGRGIISYRDMVRVNDRVASSLGPFTTWHSCPHGPDEGCACRKPAPGMVQRACADVGVDPRQCVVVGDTRADVEAARNAGAIGILVPNRQTEAVDAEYADYVADDLDTAVRWILGRST</sequence>
<keyword evidence="10" id="KW-1185">Reference proteome</keyword>
<dbReference type="InterPro" id="IPR004446">
    <property type="entry name" value="Heptose_bisP_phosphatase"/>
</dbReference>
<dbReference type="Pfam" id="PF13242">
    <property type="entry name" value="Hydrolase_like"/>
    <property type="match status" value="1"/>
</dbReference>
<accession>A0A7L4YMW2</accession>
<dbReference type="InterPro" id="IPR029044">
    <property type="entry name" value="Nucleotide-diphossugar_trans"/>
</dbReference>
<evidence type="ECO:0000256" key="7">
    <source>
        <dbReference type="ARBA" id="ARBA00031828"/>
    </source>
</evidence>
<dbReference type="GO" id="GO:0016791">
    <property type="term" value="F:phosphatase activity"/>
    <property type="evidence" value="ECO:0007669"/>
    <property type="project" value="InterPro"/>
</dbReference>
<dbReference type="EMBL" id="CP047156">
    <property type="protein sequence ID" value="QHC00392.1"/>
    <property type="molecule type" value="Genomic_DNA"/>
</dbReference>
<evidence type="ECO:0000256" key="4">
    <source>
        <dbReference type="ARBA" id="ARBA00022723"/>
    </source>
</evidence>
<dbReference type="PANTHER" id="PTHR42891">
    <property type="entry name" value="D-GLYCERO-BETA-D-MANNO-HEPTOSE-1,7-BISPHOSPHATE 7-PHOSPHATASE"/>
    <property type="match status" value="1"/>
</dbReference>
<gene>
    <name evidence="9" type="ORF">EK0264_08935</name>
</gene>
<protein>
    <recommendedName>
        <fullName evidence="7">D,D-heptose 1,7-bisphosphate phosphatase</fullName>
    </recommendedName>
</protein>
<organism evidence="9 10">
    <name type="scientific">Epidermidibacterium keratini</name>
    <dbReference type="NCBI Taxonomy" id="1891644"/>
    <lineage>
        <taxon>Bacteria</taxon>
        <taxon>Bacillati</taxon>
        <taxon>Actinomycetota</taxon>
        <taxon>Actinomycetes</taxon>
        <taxon>Sporichthyales</taxon>
        <taxon>Sporichthyaceae</taxon>
        <taxon>Epidermidibacterium</taxon>
    </lineage>
</organism>
<dbReference type="GO" id="GO:0005975">
    <property type="term" value="P:carbohydrate metabolic process"/>
    <property type="evidence" value="ECO:0007669"/>
    <property type="project" value="InterPro"/>
</dbReference>
<dbReference type="Gene3D" id="3.90.550.10">
    <property type="entry name" value="Spore Coat Polysaccharide Biosynthesis Protein SpsA, Chain A"/>
    <property type="match status" value="1"/>
</dbReference>
<dbReference type="Pfam" id="PF00535">
    <property type="entry name" value="Glycos_transf_2"/>
    <property type="match status" value="1"/>
</dbReference>
<keyword evidence="4" id="KW-0479">Metal-binding</keyword>
<feature type="domain" description="Glycosyltransferase 2-like" evidence="8">
    <location>
        <begin position="8"/>
        <end position="106"/>
    </location>
</feature>
<evidence type="ECO:0000259" key="8">
    <source>
        <dbReference type="Pfam" id="PF00535"/>
    </source>
</evidence>
<evidence type="ECO:0000256" key="6">
    <source>
        <dbReference type="ARBA" id="ARBA00023277"/>
    </source>
</evidence>
<dbReference type="Proteomes" id="UP000463857">
    <property type="component" value="Chromosome"/>
</dbReference>
<evidence type="ECO:0000256" key="5">
    <source>
        <dbReference type="ARBA" id="ARBA00022801"/>
    </source>
</evidence>
<reference evidence="9 10" key="1">
    <citation type="journal article" date="2018" name="Int. J. Syst. Evol. Microbiol.">
        <title>Epidermidibacterium keratini gen. nov., sp. nov., a member of the family Sporichthyaceae, isolated from keratin epidermis.</title>
        <authorList>
            <person name="Lee D.G."/>
            <person name="Trujillo M.E."/>
            <person name="Kang S."/>
            <person name="Nam J.J."/>
            <person name="Kim Y.J."/>
        </authorList>
    </citation>
    <scope>NUCLEOTIDE SEQUENCE [LARGE SCALE GENOMIC DNA]</scope>
    <source>
        <strain evidence="9 10">EPI-7</strain>
    </source>
</reference>
<dbReference type="SUPFAM" id="SSF56784">
    <property type="entry name" value="HAD-like"/>
    <property type="match status" value="1"/>
</dbReference>
<keyword evidence="5 9" id="KW-0378">Hydrolase</keyword>
<dbReference type="NCBIfam" id="TIGR01509">
    <property type="entry name" value="HAD-SF-IA-v3"/>
    <property type="match status" value="1"/>
</dbReference>
<evidence type="ECO:0000256" key="1">
    <source>
        <dbReference type="ARBA" id="ARBA00004496"/>
    </source>
</evidence>
<dbReference type="KEGG" id="eke:EK0264_08935"/>
<dbReference type="NCBIfam" id="TIGR01549">
    <property type="entry name" value="HAD-SF-IA-v1"/>
    <property type="match status" value="1"/>
</dbReference>
<dbReference type="InterPro" id="IPR001173">
    <property type="entry name" value="Glyco_trans_2-like"/>
</dbReference>
<dbReference type="InterPro" id="IPR006549">
    <property type="entry name" value="HAD-SF_hydro_IIIA"/>
</dbReference>
<dbReference type="InterPro" id="IPR023214">
    <property type="entry name" value="HAD_sf"/>
</dbReference>
<dbReference type="GO" id="GO:0046872">
    <property type="term" value="F:metal ion binding"/>
    <property type="evidence" value="ECO:0007669"/>
    <property type="project" value="UniProtKB-KW"/>
</dbReference>
<comment type="subcellular location">
    <subcellularLocation>
        <location evidence="1">Cytoplasm</location>
    </subcellularLocation>
</comment>
<evidence type="ECO:0000256" key="2">
    <source>
        <dbReference type="ARBA" id="ARBA00005628"/>
    </source>
</evidence>
<dbReference type="Gene3D" id="3.40.50.1000">
    <property type="entry name" value="HAD superfamily/HAD-like"/>
    <property type="match status" value="1"/>
</dbReference>
<dbReference type="InterPro" id="IPR006439">
    <property type="entry name" value="HAD-SF_hydro_IA"/>
</dbReference>
<dbReference type="InParanoid" id="A0A7L4YMW2"/>